<dbReference type="AlphaFoldDB" id="A0AAF0UAY1"/>
<proteinExistence type="predicted"/>
<organism evidence="2 3">
    <name type="scientific">Solanum verrucosum</name>
    <dbReference type="NCBI Taxonomy" id="315347"/>
    <lineage>
        <taxon>Eukaryota</taxon>
        <taxon>Viridiplantae</taxon>
        <taxon>Streptophyta</taxon>
        <taxon>Embryophyta</taxon>
        <taxon>Tracheophyta</taxon>
        <taxon>Spermatophyta</taxon>
        <taxon>Magnoliopsida</taxon>
        <taxon>eudicotyledons</taxon>
        <taxon>Gunneridae</taxon>
        <taxon>Pentapetalae</taxon>
        <taxon>asterids</taxon>
        <taxon>lamiids</taxon>
        <taxon>Solanales</taxon>
        <taxon>Solanaceae</taxon>
        <taxon>Solanoideae</taxon>
        <taxon>Solaneae</taxon>
        <taxon>Solanum</taxon>
    </lineage>
</organism>
<dbReference type="PANTHER" id="PTHR37234:SF1">
    <property type="entry name" value="OS03G0319200 PROTEIN"/>
    <property type="match status" value="1"/>
</dbReference>
<evidence type="ECO:0000313" key="3">
    <source>
        <dbReference type="Proteomes" id="UP001234989"/>
    </source>
</evidence>
<evidence type="ECO:0000313" key="2">
    <source>
        <dbReference type="EMBL" id="WMV42627.1"/>
    </source>
</evidence>
<sequence>MLLPLPFKTQHNTRLVEFLSSFLLYSKKKKKNLRSLLQKKKKEGEKMLKRQDSLVASARRQRTPPGGENQHVVKSTGCMSGIIQLISKYQKKTKRITSGIRKQGKVVIGENEKNDEVKVSGGRSPKIEADKKERPIALVARLMGLEEIKCLPSPNRKSSTEEVKRRKLLEDLGKCNDDLESIRQILNSLKRDKQISDAVKPTTPLTLCNKIAKPKHKHNGHITQQRIKRLEAYEPIDKFTNNAPLLFHMKPKSSSKGMTQSVEEVWNESEWGEKREAGRIGLILQDQICRDLIEEFLKEMNLLISYRSLPFLACRKRLFF</sequence>
<dbReference type="Proteomes" id="UP001234989">
    <property type="component" value="Chromosome 8"/>
</dbReference>
<evidence type="ECO:0000256" key="1">
    <source>
        <dbReference type="SAM" id="MobiDB-lite"/>
    </source>
</evidence>
<keyword evidence="3" id="KW-1185">Reference proteome</keyword>
<protein>
    <recommendedName>
        <fullName evidence="4">DUF3741 domain-containing protein</fullName>
    </recommendedName>
</protein>
<evidence type="ECO:0008006" key="4">
    <source>
        <dbReference type="Google" id="ProtNLM"/>
    </source>
</evidence>
<dbReference type="EMBL" id="CP133619">
    <property type="protein sequence ID" value="WMV42627.1"/>
    <property type="molecule type" value="Genomic_DNA"/>
</dbReference>
<dbReference type="PANTHER" id="PTHR37234">
    <property type="entry name" value="OS03G0319200 PROTEIN"/>
    <property type="match status" value="1"/>
</dbReference>
<gene>
    <name evidence="2" type="ORF">MTR67_036012</name>
</gene>
<accession>A0AAF0UAY1</accession>
<name>A0AAF0UAY1_SOLVR</name>
<feature type="compositionally biased region" description="Basic and acidic residues" evidence="1">
    <location>
        <begin position="42"/>
        <end position="52"/>
    </location>
</feature>
<feature type="region of interest" description="Disordered" evidence="1">
    <location>
        <begin position="42"/>
        <end position="71"/>
    </location>
</feature>
<reference evidence="2" key="1">
    <citation type="submission" date="2023-08" db="EMBL/GenBank/DDBJ databases">
        <title>A de novo genome assembly of Solanum verrucosum Schlechtendal, a Mexican diploid species geographically isolated from the other diploid A-genome species in potato relatives.</title>
        <authorList>
            <person name="Hosaka K."/>
        </authorList>
    </citation>
    <scope>NUCLEOTIDE SEQUENCE</scope>
    <source>
        <tissue evidence="2">Young leaves</tissue>
    </source>
</reference>